<feature type="compositionally biased region" description="Basic residues" evidence="2">
    <location>
        <begin position="53"/>
        <end position="62"/>
    </location>
</feature>
<evidence type="ECO:0008006" key="5">
    <source>
        <dbReference type="Google" id="ProtNLM"/>
    </source>
</evidence>
<feature type="compositionally biased region" description="Basic residues" evidence="2">
    <location>
        <begin position="89"/>
        <end position="99"/>
    </location>
</feature>
<feature type="region of interest" description="Disordered" evidence="2">
    <location>
        <begin position="241"/>
        <end position="275"/>
    </location>
</feature>
<keyword evidence="4" id="KW-1185">Reference proteome</keyword>
<accession>A0ABN9EUX2</accession>
<evidence type="ECO:0000256" key="1">
    <source>
        <dbReference type="SAM" id="Coils"/>
    </source>
</evidence>
<evidence type="ECO:0000313" key="3">
    <source>
        <dbReference type="EMBL" id="CAI9588338.1"/>
    </source>
</evidence>
<evidence type="ECO:0000256" key="2">
    <source>
        <dbReference type="SAM" id="MobiDB-lite"/>
    </source>
</evidence>
<feature type="compositionally biased region" description="Polar residues" evidence="2">
    <location>
        <begin position="70"/>
        <end position="88"/>
    </location>
</feature>
<feature type="region of interest" description="Disordered" evidence="2">
    <location>
        <begin position="290"/>
        <end position="315"/>
    </location>
</feature>
<feature type="coiled-coil region" evidence="1">
    <location>
        <begin position="460"/>
        <end position="487"/>
    </location>
</feature>
<comment type="caution">
    <text evidence="3">The sequence shown here is derived from an EMBL/GenBank/DDBJ whole genome shotgun (WGS) entry which is preliminary data.</text>
</comment>
<proteinExistence type="predicted"/>
<feature type="compositionally biased region" description="Polar residues" evidence="2">
    <location>
        <begin position="249"/>
        <end position="275"/>
    </location>
</feature>
<sequence length="492" mass="55291">MKEERRAQSVPREDIADSKASISAAEDTHSSEQAPLKQGDGKDEQRLSTAGNKQRKGKRGKTKEKISALSDPTSPADQQLFCSGQQTGHNHRRKSKHRVPSPPFAPHETRAYQLYTLYRGKDGKVMQAPINGCRCEPLISKLENQLEATKEEIKAEIGTVQDQMNAKLGQMDSKTQHQLRVLDKLMMERMSAERAECICRLQQQSEVQKNEAEKRQVSVVNELKSWCLLKIQNLELKLSGDSRPFKAKSSPSTCDSTDQPVSESPNSSKDCNSTDISIPLQTSIQHSFVTRQSSLPDELSKELPSEEISRQHQIPPPQDLMVCASVRPKEKTTSCIPSCRYQPALPSSSLPNPKLRNTKILPAARLVTDEKKAEKQTANLMDRGTQTRKCAKPGQIRQRSLMPGPQIPLPSSNAPGDHVGVQTRDTSQALEITQYFFEAVSTQMEKWYERKIEEAKSQANMKAQEDKVTLQQHIQSLEEELMKLRTKLQKES</sequence>
<feature type="compositionally biased region" description="Basic and acidic residues" evidence="2">
    <location>
        <begin position="298"/>
        <end position="310"/>
    </location>
</feature>
<name>A0ABN9EUX2_9NEOB</name>
<feature type="compositionally biased region" description="Basic and acidic residues" evidence="2">
    <location>
        <begin position="1"/>
        <end position="17"/>
    </location>
</feature>
<dbReference type="EMBL" id="CATNWA010015949">
    <property type="protein sequence ID" value="CAI9588338.1"/>
    <property type="molecule type" value="Genomic_DNA"/>
</dbReference>
<dbReference type="Proteomes" id="UP001162483">
    <property type="component" value="Unassembled WGS sequence"/>
</dbReference>
<reference evidence="3" key="1">
    <citation type="submission" date="2023-05" db="EMBL/GenBank/DDBJ databases">
        <authorList>
            <person name="Stuckert A."/>
        </authorList>
    </citation>
    <scope>NUCLEOTIDE SEQUENCE</scope>
</reference>
<organism evidence="3 4">
    <name type="scientific">Staurois parvus</name>
    <dbReference type="NCBI Taxonomy" id="386267"/>
    <lineage>
        <taxon>Eukaryota</taxon>
        <taxon>Metazoa</taxon>
        <taxon>Chordata</taxon>
        <taxon>Craniata</taxon>
        <taxon>Vertebrata</taxon>
        <taxon>Euteleostomi</taxon>
        <taxon>Amphibia</taxon>
        <taxon>Batrachia</taxon>
        <taxon>Anura</taxon>
        <taxon>Neobatrachia</taxon>
        <taxon>Ranoidea</taxon>
        <taxon>Ranidae</taxon>
        <taxon>Staurois</taxon>
    </lineage>
</organism>
<feature type="region of interest" description="Disordered" evidence="2">
    <location>
        <begin position="1"/>
        <end position="106"/>
    </location>
</feature>
<gene>
    <name evidence="3" type="ORF">SPARVUS_LOCUS10737732</name>
</gene>
<keyword evidence="1" id="KW-0175">Coiled coil</keyword>
<protein>
    <recommendedName>
        <fullName evidence="5">Ankyrin repeat domain-containing protein 6</fullName>
    </recommendedName>
</protein>
<evidence type="ECO:0000313" key="4">
    <source>
        <dbReference type="Proteomes" id="UP001162483"/>
    </source>
</evidence>